<dbReference type="SUPFAM" id="SSF55073">
    <property type="entry name" value="Nucleotide cyclase"/>
    <property type="match status" value="1"/>
</dbReference>
<evidence type="ECO:0008006" key="8">
    <source>
        <dbReference type="Google" id="ProtNLM"/>
    </source>
</evidence>
<feature type="signal peptide" evidence="2">
    <location>
        <begin position="1"/>
        <end position="27"/>
    </location>
</feature>
<dbReference type="EMBL" id="CP019630">
    <property type="protein sequence ID" value="AQQ05993.1"/>
    <property type="molecule type" value="Genomic_DNA"/>
</dbReference>
<dbReference type="InterPro" id="IPR043128">
    <property type="entry name" value="Rev_trsase/Diguanyl_cyclase"/>
</dbReference>
<evidence type="ECO:0000259" key="3">
    <source>
        <dbReference type="PROSITE" id="PS50112"/>
    </source>
</evidence>
<evidence type="ECO:0000259" key="5">
    <source>
        <dbReference type="PROSITE" id="PS50887"/>
    </source>
</evidence>
<evidence type="ECO:0000256" key="1">
    <source>
        <dbReference type="SAM" id="Phobius"/>
    </source>
</evidence>
<dbReference type="PANTHER" id="PTHR44757">
    <property type="entry name" value="DIGUANYLATE CYCLASE DGCP"/>
    <property type="match status" value="1"/>
</dbReference>
<evidence type="ECO:0000313" key="6">
    <source>
        <dbReference type="EMBL" id="AQQ05993.1"/>
    </source>
</evidence>
<accession>A0ABN4X284</accession>
<protein>
    <recommendedName>
        <fullName evidence="8">PAS domain S-box-containing protein/diguanylate cyclase (GGDEF)-like protein</fullName>
    </recommendedName>
</protein>
<dbReference type="InterPro" id="IPR052155">
    <property type="entry name" value="Biofilm_reg_signaling"/>
</dbReference>
<dbReference type="InterPro" id="IPR029787">
    <property type="entry name" value="Nucleotide_cyclase"/>
</dbReference>
<dbReference type="InterPro" id="IPR000160">
    <property type="entry name" value="GGDEF_dom"/>
</dbReference>
<dbReference type="InterPro" id="IPR000700">
    <property type="entry name" value="PAS-assoc_C"/>
</dbReference>
<feature type="transmembrane region" description="Helical" evidence="1">
    <location>
        <begin position="178"/>
        <end position="198"/>
    </location>
</feature>
<feature type="domain" description="PAC" evidence="4">
    <location>
        <begin position="287"/>
        <end position="340"/>
    </location>
</feature>
<dbReference type="PANTHER" id="PTHR44757:SF2">
    <property type="entry name" value="BIOFILM ARCHITECTURE MAINTENANCE PROTEIN MBAA"/>
    <property type="match status" value="1"/>
</dbReference>
<dbReference type="Proteomes" id="UP000188174">
    <property type="component" value="Chromosome"/>
</dbReference>
<dbReference type="PROSITE" id="PS50112">
    <property type="entry name" value="PAS"/>
    <property type="match status" value="1"/>
</dbReference>
<dbReference type="CDD" id="cd01949">
    <property type="entry name" value="GGDEF"/>
    <property type="match status" value="1"/>
</dbReference>
<dbReference type="PROSITE" id="PS50887">
    <property type="entry name" value="GGDEF"/>
    <property type="match status" value="1"/>
</dbReference>
<dbReference type="NCBIfam" id="TIGR00229">
    <property type="entry name" value="sensory_box"/>
    <property type="match status" value="2"/>
</dbReference>
<dbReference type="InterPro" id="IPR001610">
    <property type="entry name" value="PAC"/>
</dbReference>
<sequence>MLTKFGEILLKTAMIVFLSWLATPAQAEQASLSYDQFFLRHSATMILIDPDTGSILDANNAAADFYGFDRDTLRRMSIQNINQLTAEQVEAERQLAKAEHRNFFIFRHKLADGTVRSVEVHSTPVDYDGRKALLSVVHDISDDRQREQELWHYKNRLEEMVDSKSAELSSAYNARNQWMLGLVGTLGLSLVVVSFLLLERHTAHKRLRSSEQRLREIIFGTNVGTWECNVQTGEVVYNERWAEILGYSLAELQPLSRQTWYRLTHPDDVEKSEQKLAEVFSGAREAYDNEIRMRHKEGRWVWVLDRGRVVEWTKDGKPLRMSGTHSDITRLKKTEEAVRRLAMTDHLTGLSNRAHFSQSLAENVAIADRDNRKFALMMLDLDTFKPVNDSHGHPVGDALLQAVASTIKRCTREGDVVTRIGGDEFAVIIGDYAEEKDVLACATRIYREVSRPMEIKGKDINISISIGVSFYPDDADDAKSLITHADQAMYEAKKSGSNVLTYEAYRMRVAS</sequence>
<keyword evidence="1" id="KW-0472">Membrane</keyword>
<dbReference type="Pfam" id="PF13426">
    <property type="entry name" value="PAS_9"/>
    <property type="match status" value="1"/>
</dbReference>
<feature type="chain" id="PRO_5046769486" description="PAS domain S-box-containing protein/diguanylate cyclase (GGDEF)-like protein" evidence="2">
    <location>
        <begin position="28"/>
        <end position="511"/>
    </location>
</feature>
<name>A0ABN4X284_9HYPH</name>
<reference evidence="6 7" key="1">
    <citation type="submission" date="2017-02" db="EMBL/GenBank/DDBJ databases">
        <authorList>
            <person name="Jeong S."/>
        </authorList>
    </citation>
    <scope>NUCLEOTIDE SEQUENCE [LARGE SCALE GENOMIC DNA]</scope>
    <source>
        <strain evidence="6 7">RMAR6-6</strain>
    </source>
</reference>
<dbReference type="Pfam" id="PF00990">
    <property type="entry name" value="GGDEF"/>
    <property type="match status" value="1"/>
</dbReference>
<dbReference type="Gene3D" id="3.30.450.20">
    <property type="entry name" value="PAS domain"/>
    <property type="match status" value="2"/>
</dbReference>
<gene>
    <name evidence="6" type="ORF">B0E33_22455</name>
</gene>
<dbReference type="InterPro" id="IPR035965">
    <property type="entry name" value="PAS-like_dom_sf"/>
</dbReference>
<dbReference type="SMART" id="SM00086">
    <property type="entry name" value="PAC"/>
    <property type="match status" value="2"/>
</dbReference>
<dbReference type="SMART" id="SM00267">
    <property type="entry name" value="GGDEF"/>
    <property type="match status" value="1"/>
</dbReference>
<organism evidence="6 7">
    <name type="scientific">Roseibium algicola</name>
    <dbReference type="NCBI Taxonomy" id="2857014"/>
    <lineage>
        <taxon>Bacteria</taxon>
        <taxon>Pseudomonadati</taxon>
        <taxon>Pseudomonadota</taxon>
        <taxon>Alphaproteobacteria</taxon>
        <taxon>Hyphomicrobiales</taxon>
        <taxon>Stappiaceae</taxon>
        <taxon>Roseibium</taxon>
    </lineage>
</organism>
<feature type="domain" description="GGDEF" evidence="5">
    <location>
        <begin position="372"/>
        <end position="505"/>
    </location>
</feature>
<evidence type="ECO:0000313" key="7">
    <source>
        <dbReference type="Proteomes" id="UP000188174"/>
    </source>
</evidence>
<keyword evidence="7" id="KW-1185">Reference proteome</keyword>
<dbReference type="InterPro" id="IPR013655">
    <property type="entry name" value="PAS_fold_3"/>
</dbReference>
<dbReference type="InterPro" id="IPR000014">
    <property type="entry name" value="PAS"/>
</dbReference>
<evidence type="ECO:0000259" key="4">
    <source>
        <dbReference type="PROSITE" id="PS50113"/>
    </source>
</evidence>
<dbReference type="CDD" id="cd00130">
    <property type="entry name" value="PAS"/>
    <property type="match status" value="2"/>
</dbReference>
<dbReference type="RefSeq" id="WP_077292462.1">
    <property type="nucleotide sequence ID" value="NZ_CP019630.1"/>
</dbReference>
<proteinExistence type="predicted"/>
<evidence type="ECO:0000256" key="2">
    <source>
        <dbReference type="SAM" id="SignalP"/>
    </source>
</evidence>
<keyword evidence="1" id="KW-0812">Transmembrane</keyword>
<keyword evidence="1" id="KW-1133">Transmembrane helix</keyword>
<dbReference type="Gene3D" id="3.30.70.270">
    <property type="match status" value="1"/>
</dbReference>
<keyword evidence="2" id="KW-0732">Signal</keyword>
<feature type="domain" description="PAS" evidence="3">
    <location>
        <begin position="210"/>
        <end position="283"/>
    </location>
</feature>
<dbReference type="SUPFAM" id="SSF55785">
    <property type="entry name" value="PYP-like sensor domain (PAS domain)"/>
    <property type="match status" value="2"/>
</dbReference>
<dbReference type="SMART" id="SM00091">
    <property type="entry name" value="PAS"/>
    <property type="match status" value="2"/>
</dbReference>
<dbReference type="Pfam" id="PF08447">
    <property type="entry name" value="PAS_3"/>
    <property type="match status" value="1"/>
</dbReference>
<dbReference type="PROSITE" id="PS50113">
    <property type="entry name" value="PAC"/>
    <property type="match status" value="1"/>
</dbReference>
<dbReference type="NCBIfam" id="TIGR00254">
    <property type="entry name" value="GGDEF"/>
    <property type="match status" value="1"/>
</dbReference>